<organism evidence="11 12">
    <name type="scientific">Sulfurisoma sediminicola</name>
    <dbReference type="NCBI Taxonomy" id="1381557"/>
    <lineage>
        <taxon>Bacteria</taxon>
        <taxon>Pseudomonadati</taxon>
        <taxon>Pseudomonadota</taxon>
        <taxon>Betaproteobacteria</taxon>
        <taxon>Nitrosomonadales</taxon>
        <taxon>Sterolibacteriaceae</taxon>
        <taxon>Sulfurisoma</taxon>
    </lineage>
</organism>
<gene>
    <name evidence="8" type="primary">mobA</name>
    <name evidence="11" type="ORF">DFR35_1469</name>
</gene>
<dbReference type="Gene3D" id="3.90.550.10">
    <property type="entry name" value="Spore Coat Polysaccharide Biosynthesis Protein SpsA, Chain A"/>
    <property type="match status" value="1"/>
</dbReference>
<keyword evidence="1 8" id="KW-0963">Cytoplasm</keyword>
<dbReference type="GO" id="GO:0005525">
    <property type="term" value="F:GTP binding"/>
    <property type="evidence" value="ECO:0007669"/>
    <property type="project" value="UniProtKB-UniRule"/>
</dbReference>
<keyword evidence="2 8" id="KW-0808">Transferase</keyword>
<dbReference type="HAMAP" id="MF_00316">
    <property type="entry name" value="MobA"/>
    <property type="match status" value="1"/>
</dbReference>
<comment type="cofactor">
    <cofactor evidence="8">
        <name>Mg(2+)</name>
        <dbReference type="ChEBI" id="CHEBI:18420"/>
    </cofactor>
</comment>
<protein>
    <recommendedName>
        <fullName evidence="8">Molybdenum cofactor guanylyltransferase</fullName>
        <shortName evidence="8">MoCo guanylyltransferase</shortName>
        <ecNumber evidence="8">2.7.7.77</ecNumber>
    </recommendedName>
    <alternativeName>
        <fullName evidence="8">GTP:molybdopterin guanylyltransferase</fullName>
    </alternativeName>
    <alternativeName>
        <fullName evidence="8">Mo-MPT guanylyltransferase</fullName>
    </alternativeName>
    <alternativeName>
        <fullName evidence="8">Molybdopterin guanylyltransferase</fullName>
    </alternativeName>
    <alternativeName>
        <fullName evidence="8">Molybdopterin-guanine dinucleotide synthase</fullName>
        <shortName evidence="8">MGD synthase</shortName>
    </alternativeName>
</protein>
<feature type="domain" description="MobA-like NTP transferase" evidence="10">
    <location>
        <begin position="44"/>
        <end position="206"/>
    </location>
</feature>
<comment type="subcellular location">
    <subcellularLocation>
        <location evidence="8">Cytoplasm</location>
    </subcellularLocation>
</comment>
<evidence type="ECO:0000313" key="11">
    <source>
        <dbReference type="EMBL" id="RLJ64821.1"/>
    </source>
</evidence>
<keyword evidence="5 8" id="KW-0460">Magnesium</keyword>
<keyword evidence="7 8" id="KW-0501">Molybdenum cofactor biosynthesis</keyword>
<dbReference type="PANTHER" id="PTHR19136:SF81">
    <property type="entry name" value="MOLYBDENUM COFACTOR GUANYLYLTRANSFERASE"/>
    <property type="match status" value="1"/>
</dbReference>
<evidence type="ECO:0000259" key="10">
    <source>
        <dbReference type="Pfam" id="PF12804"/>
    </source>
</evidence>
<evidence type="ECO:0000256" key="8">
    <source>
        <dbReference type="HAMAP-Rule" id="MF_00316"/>
    </source>
</evidence>
<dbReference type="InterPro" id="IPR013482">
    <property type="entry name" value="Molybde_CF_guanTrfase"/>
</dbReference>
<keyword evidence="4 8" id="KW-0547">Nucleotide-binding</keyword>
<dbReference type="PANTHER" id="PTHR19136">
    <property type="entry name" value="MOLYBDENUM COFACTOR GUANYLYLTRANSFERASE"/>
    <property type="match status" value="1"/>
</dbReference>
<comment type="catalytic activity">
    <reaction evidence="8">
        <text>Mo-molybdopterin + GTP + H(+) = Mo-molybdopterin guanine dinucleotide + diphosphate</text>
        <dbReference type="Rhea" id="RHEA:34243"/>
        <dbReference type="ChEBI" id="CHEBI:15378"/>
        <dbReference type="ChEBI" id="CHEBI:33019"/>
        <dbReference type="ChEBI" id="CHEBI:37565"/>
        <dbReference type="ChEBI" id="CHEBI:71302"/>
        <dbReference type="ChEBI" id="CHEBI:71310"/>
        <dbReference type="EC" id="2.7.7.77"/>
    </reaction>
</comment>
<evidence type="ECO:0000256" key="3">
    <source>
        <dbReference type="ARBA" id="ARBA00022723"/>
    </source>
</evidence>
<feature type="region of interest" description="Disordered" evidence="9">
    <location>
        <begin position="1"/>
        <end position="34"/>
    </location>
</feature>
<feature type="binding site" evidence="8">
    <location>
        <position position="60"/>
    </location>
    <ligand>
        <name>GTP</name>
        <dbReference type="ChEBI" id="CHEBI:37565"/>
    </ligand>
</feature>
<proteinExistence type="inferred from homology"/>
<dbReference type="NCBIfam" id="TIGR02665">
    <property type="entry name" value="molyb_mobA"/>
    <property type="match status" value="1"/>
</dbReference>
<sequence>MAPHAPKNGSLPPTGGRRRPWGGPAGGVGEAGLNAPPSRAEISGLVLAGGQALRMGGIAKGLAPLQGRPLLAHVIERLAPQVARLAINANRPEYGAFGLPLVADVVGGFAGPLAGLHAGLLACTTPWLVTAPCDAPLLPHDLVARLAQSASPPGGLPSGRRQRRLFVATSPRGPEPGFMLAHVELAPALGEWLQNGGRKARDWLAAAGACEVAFADGTAFANINTPDELARLQTTVATQSPAA</sequence>
<dbReference type="Pfam" id="PF12804">
    <property type="entry name" value="NTP_transf_3"/>
    <property type="match status" value="1"/>
</dbReference>
<dbReference type="SUPFAM" id="SSF53448">
    <property type="entry name" value="Nucleotide-diphospho-sugar transferases"/>
    <property type="match status" value="1"/>
</dbReference>
<feature type="binding site" evidence="8">
    <location>
        <position position="104"/>
    </location>
    <ligand>
        <name>GTP</name>
        <dbReference type="ChEBI" id="CHEBI:37565"/>
    </ligand>
</feature>
<evidence type="ECO:0000313" key="12">
    <source>
        <dbReference type="Proteomes" id="UP000268908"/>
    </source>
</evidence>
<feature type="binding site" evidence="8">
    <location>
        <position position="134"/>
    </location>
    <ligand>
        <name>Mg(2+)</name>
        <dbReference type="ChEBI" id="CHEBI:18420"/>
    </ligand>
</feature>
<dbReference type="EC" id="2.7.7.77" evidence="8"/>
<accession>A0A497XCZ4</accession>
<evidence type="ECO:0000256" key="5">
    <source>
        <dbReference type="ARBA" id="ARBA00022842"/>
    </source>
</evidence>
<dbReference type="GO" id="GO:0061603">
    <property type="term" value="F:molybdenum cofactor guanylyltransferase activity"/>
    <property type="evidence" value="ECO:0007669"/>
    <property type="project" value="UniProtKB-EC"/>
</dbReference>
<keyword evidence="12" id="KW-1185">Reference proteome</keyword>
<dbReference type="AlphaFoldDB" id="A0A497XCZ4"/>
<comment type="caution">
    <text evidence="11">The sequence shown here is derived from an EMBL/GenBank/DDBJ whole genome shotgun (WGS) entry which is preliminary data.</text>
</comment>
<dbReference type="GO" id="GO:1902758">
    <property type="term" value="P:bis(molybdopterin guanine dinucleotide)molybdenum biosynthetic process"/>
    <property type="evidence" value="ECO:0007669"/>
    <property type="project" value="TreeGrafter"/>
</dbReference>
<evidence type="ECO:0000256" key="2">
    <source>
        <dbReference type="ARBA" id="ARBA00022679"/>
    </source>
</evidence>
<comment type="domain">
    <text evidence="8">The N-terminal domain determines nucleotide recognition and specific binding, while the C-terminal domain determines the specific binding to the target protein.</text>
</comment>
<keyword evidence="3 8" id="KW-0479">Metal-binding</keyword>
<keyword evidence="11" id="KW-0548">Nucleotidyltransferase</keyword>
<dbReference type="GO" id="GO:0046872">
    <property type="term" value="F:metal ion binding"/>
    <property type="evidence" value="ECO:0007669"/>
    <property type="project" value="UniProtKB-KW"/>
</dbReference>
<comment type="subunit">
    <text evidence="8">Monomer.</text>
</comment>
<feature type="binding site" evidence="8">
    <location>
        <position position="134"/>
    </location>
    <ligand>
        <name>GTP</name>
        <dbReference type="ChEBI" id="CHEBI:37565"/>
    </ligand>
</feature>
<dbReference type="InterPro" id="IPR029044">
    <property type="entry name" value="Nucleotide-diphossugar_trans"/>
</dbReference>
<dbReference type="EMBL" id="RCCI01000005">
    <property type="protein sequence ID" value="RLJ64821.1"/>
    <property type="molecule type" value="Genomic_DNA"/>
</dbReference>
<evidence type="ECO:0000256" key="7">
    <source>
        <dbReference type="ARBA" id="ARBA00023150"/>
    </source>
</evidence>
<reference evidence="11 12" key="1">
    <citation type="submission" date="2018-10" db="EMBL/GenBank/DDBJ databases">
        <title>Genomic Encyclopedia of Type Strains, Phase IV (KMG-IV): sequencing the most valuable type-strain genomes for metagenomic binning, comparative biology and taxonomic classification.</title>
        <authorList>
            <person name="Goeker M."/>
        </authorList>
    </citation>
    <scope>NUCLEOTIDE SEQUENCE [LARGE SCALE GENOMIC DNA]</scope>
    <source>
        <strain evidence="11 12">DSM 26916</strain>
    </source>
</reference>
<evidence type="ECO:0000256" key="6">
    <source>
        <dbReference type="ARBA" id="ARBA00023134"/>
    </source>
</evidence>
<feature type="binding site" evidence="8">
    <location>
        <begin position="47"/>
        <end position="49"/>
    </location>
    <ligand>
        <name>GTP</name>
        <dbReference type="ChEBI" id="CHEBI:37565"/>
    </ligand>
</feature>
<feature type="binding site" evidence="8">
    <location>
        <position position="88"/>
    </location>
    <ligand>
        <name>GTP</name>
        <dbReference type="ChEBI" id="CHEBI:37565"/>
    </ligand>
</feature>
<dbReference type="Proteomes" id="UP000268908">
    <property type="component" value="Unassembled WGS sequence"/>
</dbReference>
<comment type="function">
    <text evidence="8">Transfers a GMP moiety from GTP to Mo-molybdopterin (Mo-MPT) cofactor (Moco or molybdenum cofactor) to form Mo-molybdopterin guanine dinucleotide (Mo-MGD) cofactor.</text>
</comment>
<dbReference type="GO" id="GO:0005737">
    <property type="term" value="C:cytoplasm"/>
    <property type="evidence" value="ECO:0007669"/>
    <property type="project" value="UniProtKB-SubCell"/>
</dbReference>
<comment type="similarity">
    <text evidence="8">Belongs to the MobA family.</text>
</comment>
<dbReference type="InterPro" id="IPR025877">
    <property type="entry name" value="MobA-like_NTP_Trfase"/>
</dbReference>
<evidence type="ECO:0000256" key="4">
    <source>
        <dbReference type="ARBA" id="ARBA00022741"/>
    </source>
</evidence>
<dbReference type="CDD" id="cd02503">
    <property type="entry name" value="MobA"/>
    <property type="match status" value="1"/>
</dbReference>
<dbReference type="OrthoDB" id="9788394at2"/>
<name>A0A497XCZ4_9PROT</name>
<evidence type="ECO:0000256" key="9">
    <source>
        <dbReference type="SAM" id="MobiDB-lite"/>
    </source>
</evidence>
<keyword evidence="6 8" id="KW-0342">GTP-binding</keyword>
<evidence type="ECO:0000256" key="1">
    <source>
        <dbReference type="ARBA" id="ARBA00022490"/>
    </source>
</evidence>